<proteinExistence type="predicted"/>
<dbReference type="AlphaFoldDB" id="A0A7W7RWX8"/>
<sequence length="159" mass="17595">MAVTLYREGRHAFGRGRWEDFLESFNDLMRAKTSVESFFRVVDVLQRAGARGPVGEIMEMISQARPRAESFRAQPPDGQETFPALNPLIPAIVHWGEGRKPDFLAGVARKVASDELNDRGDAEIVSSKTSSVETPGFGPGEETRHGAARFKSNMRAIFS</sequence>
<keyword evidence="3" id="KW-1185">Reference proteome</keyword>
<protein>
    <submittedName>
        <fullName evidence="2">Uncharacterized protein</fullName>
    </submittedName>
</protein>
<organism evidence="2 3">
    <name type="scientific">Streptosporangium album</name>
    <dbReference type="NCBI Taxonomy" id="47479"/>
    <lineage>
        <taxon>Bacteria</taxon>
        <taxon>Bacillati</taxon>
        <taxon>Actinomycetota</taxon>
        <taxon>Actinomycetes</taxon>
        <taxon>Streptosporangiales</taxon>
        <taxon>Streptosporangiaceae</taxon>
        <taxon>Streptosporangium</taxon>
    </lineage>
</organism>
<dbReference type="RefSeq" id="WP_184755603.1">
    <property type="nucleotide sequence ID" value="NZ_BAABEK010000007.1"/>
</dbReference>
<dbReference type="EMBL" id="JACHJU010000001">
    <property type="protein sequence ID" value="MBB4939670.1"/>
    <property type="molecule type" value="Genomic_DNA"/>
</dbReference>
<evidence type="ECO:0000313" key="2">
    <source>
        <dbReference type="EMBL" id="MBB4939670.1"/>
    </source>
</evidence>
<evidence type="ECO:0000256" key="1">
    <source>
        <dbReference type="SAM" id="MobiDB-lite"/>
    </source>
</evidence>
<name>A0A7W7RWX8_9ACTN</name>
<comment type="caution">
    <text evidence="2">The sequence shown here is derived from an EMBL/GenBank/DDBJ whole genome shotgun (WGS) entry which is preliminary data.</text>
</comment>
<reference evidence="2 3" key="1">
    <citation type="submission" date="2020-08" db="EMBL/GenBank/DDBJ databases">
        <title>Sequencing the genomes of 1000 actinobacteria strains.</title>
        <authorList>
            <person name="Klenk H.-P."/>
        </authorList>
    </citation>
    <scope>NUCLEOTIDE SEQUENCE [LARGE SCALE GENOMIC DNA]</scope>
    <source>
        <strain evidence="2 3">DSM 43023</strain>
    </source>
</reference>
<gene>
    <name evidence="2" type="ORF">FHR32_003975</name>
</gene>
<feature type="region of interest" description="Disordered" evidence="1">
    <location>
        <begin position="126"/>
        <end position="146"/>
    </location>
</feature>
<evidence type="ECO:0000313" key="3">
    <source>
        <dbReference type="Proteomes" id="UP000534286"/>
    </source>
</evidence>
<accession>A0A7W7RWX8</accession>
<dbReference type="Proteomes" id="UP000534286">
    <property type="component" value="Unassembled WGS sequence"/>
</dbReference>